<dbReference type="Proteomes" id="UP000248148">
    <property type="component" value="Unassembled WGS sequence"/>
</dbReference>
<sequence length="110" mass="12438">MVLFTDDADYFGGHVLEQRPIYTTRANLIYRFDRASASLNVLYFTGGQTAVDGVNRDDRIETWRFGGALTIDVDLHHSVKLYGSRGVTQRPGTNYDILGMSWQYKWGAGL</sequence>
<evidence type="ECO:0000313" key="2">
    <source>
        <dbReference type="Proteomes" id="UP000248148"/>
    </source>
</evidence>
<gene>
    <name evidence="1" type="ORF">BJ122_1366</name>
</gene>
<protein>
    <submittedName>
        <fullName evidence="1">Uncharacterized protein</fullName>
    </submittedName>
</protein>
<organism evidence="1 2">
    <name type="scientific">Rhodopseudomonas faecalis</name>
    <dbReference type="NCBI Taxonomy" id="99655"/>
    <lineage>
        <taxon>Bacteria</taxon>
        <taxon>Pseudomonadati</taxon>
        <taxon>Pseudomonadota</taxon>
        <taxon>Alphaproteobacteria</taxon>
        <taxon>Hyphomicrobiales</taxon>
        <taxon>Nitrobacteraceae</taxon>
        <taxon>Rhodopseudomonas</taxon>
    </lineage>
</organism>
<comment type="caution">
    <text evidence="1">The sequence shown here is derived from an EMBL/GenBank/DDBJ whole genome shotgun (WGS) entry which is preliminary data.</text>
</comment>
<reference evidence="1 2" key="1">
    <citation type="submission" date="2018-06" db="EMBL/GenBank/DDBJ databases">
        <title>Genomic Encyclopedia of Archaeal and Bacterial Type Strains, Phase II (KMG-II): from individual species to whole genera.</title>
        <authorList>
            <person name="Goeker M."/>
        </authorList>
    </citation>
    <scope>NUCLEOTIDE SEQUENCE [LARGE SCALE GENOMIC DNA]</scope>
    <source>
        <strain evidence="1 2">JCM 11668</strain>
    </source>
</reference>
<evidence type="ECO:0000313" key="1">
    <source>
        <dbReference type="EMBL" id="PYE99902.1"/>
    </source>
</evidence>
<dbReference type="EMBL" id="QJTI01000036">
    <property type="protein sequence ID" value="PYE99902.1"/>
    <property type="molecule type" value="Genomic_DNA"/>
</dbReference>
<proteinExistence type="predicted"/>
<keyword evidence="2" id="KW-1185">Reference proteome</keyword>
<accession>A0A318TMM6</accession>
<dbReference type="AlphaFoldDB" id="A0A318TMM6"/>
<name>A0A318TMM6_9BRAD</name>